<dbReference type="RefSeq" id="WP_187580026.1">
    <property type="nucleotide sequence ID" value="NZ_CP060713.1"/>
</dbReference>
<keyword evidence="11" id="KW-1185">Reference proteome</keyword>
<dbReference type="PROSITE" id="PS00150">
    <property type="entry name" value="ACYLPHOSPHATASE_1"/>
    <property type="match status" value="1"/>
</dbReference>
<comment type="catalytic activity">
    <reaction evidence="5 6 7">
        <text>an acyl phosphate + H2O = a carboxylate + phosphate + H(+)</text>
        <dbReference type="Rhea" id="RHEA:14965"/>
        <dbReference type="ChEBI" id="CHEBI:15377"/>
        <dbReference type="ChEBI" id="CHEBI:15378"/>
        <dbReference type="ChEBI" id="CHEBI:29067"/>
        <dbReference type="ChEBI" id="CHEBI:43474"/>
        <dbReference type="ChEBI" id="CHEBI:59918"/>
        <dbReference type="EC" id="3.6.1.7"/>
    </reaction>
</comment>
<dbReference type="AlphaFoldDB" id="A0A7G9RF11"/>
<evidence type="ECO:0000313" key="11">
    <source>
        <dbReference type="Proteomes" id="UP000515947"/>
    </source>
</evidence>
<dbReference type="InterPro" id="IPR017968">
    <property type="entry name" value="Acylphosphatase_CS"/>
</dbReference>
<evidence type="ECO:0000259" key="9">
    <source>
        <dbReference type="PROSITE" id="PS51160"/>
    </source>
</evidence>
<dbReference type="KEGG" id="nmes:H9L09_07470"/>
<feature type="active site" evidence="6">
    <location>
        <position position="22"/>
    </location>
</feature>
<dbReference type="GO" id="GO:0003998">
    <property type="term" value="F:acylphosphatase activity"/>
    <property type="evidence" value="ECO:0007669"/>
    <property type="project" value="UniProtKB-EC"/>
</dbReference>
<reference evidence="10 11" key="1">
    <citation type="submission" date="2020-08" db="EMBL/GenBank/DDBJ databases">
        <title>Genome sequence of Nocardioides mesophilus KACC 16243T.</title>
        <authorList>
            <person name="Hyun D.-W."/>
            <person name="Bae J.-W."/>
        </authorList>
    </citation>
    <scope>NUCLEOTIDE SEQUENCE [LARGE SCALE GENOMIC DNA]</scope>
    <source>
        <strain evidence="10 11">KACC 16243</strain>
    </source>
</reference>
<dbReference type="PANTHER" id="PTHR10029">
    <property type="entry name" value="ACYLPHOSPHATASE"/>
    <property type="match status" value="1"/>
</dbReference>
<dbReference type="Pfam" id="PF00708">
    <property type="entry name" value="Acylphosphatase"/>
    <property type="match status" value="1"/>
</dbReference>
<evidence type="ECO:0000256" key="4">
    <source>
        <dbReference type="ARBA" id="ARBA00022801"/>
    </source>
</evidence>
<dbReference type="InterPro" id="IPR020456">
    <property type="entry name" value="Acylphosphatase"/>
</dbReference>
<evidence type="ECO:0000256" key="3">
    <source>
        <dbReference type="ARBA" id="ARBA00015991"/>
    </source>
</evidence>
<evidence type="ECO:0000256" key="8">
    <source>
        <dbReference type="RuleBase" id="RU004168"/>
    </source>
</evidence>
<dbReference type="PANTHER" id="PTHR10029:SF3">
    <property type="entry name" value="ACYLPHOSPHATASE-RELATED"/>
    <property type="match status" value="1"/>
</dbReference>
<feature type="domain" description="Acylphosphatase-like" evidence="9">
    <location>
        <begin position="7"/>
        <end position="92"/>
    </location>
</feature>
<protein>
    <recommendedName>
        <fullName evidence="3 6">Acylphosphatase</fullName>
        <ecNumber evidence="2 6">3.6.1.7</ecNumber>
    </recommendedName>
</protein>
<feature type="active site" evidence="6">
    <location>
        <position position="40"/>
    </location>
</feature>
<dbReference type="PROSITE" id="PS51160">
    <property type="entry name" value="ACYLPHOSPHATASE_3"/>
    <property type="match status" value="1"/>
</dbReference>
<dbReference type="InterPro" id="IPR036046">
    <property type="entry name" value="Acylphosphatase-like_dom_sf"/>
</dbReference>
<name>A0A7G9RF11_9ACTN</name>
<evidence type="ECO:0000313" key="10">
    <source>
        <dbReference type="EMBL" id="QNN54186.1"/>
    </source>
</evidence>
<dbReference type="Proteomes" id="UP000515947">
    <property type="component" value="Chromosome"/>
</dbReference>
<gene>
    <name evidence="10" type="ORF">H9L09_07470</name>
</gene>
<proteinExistence type="inferred from homology"/>
<dbReference type="PRINTS" id="PR00112">
    <property type="entry name" value="ACYLPHPHTASE"/>
</dbReference>
<evidence type="ECO:0000256" key="1">
    <source>
        <dbReference type="ARBA" id="ARBA00005614"/>
    </source>
</evidence>
<sequence>MSRELIARRLRIHGLVQGVGFRFYCQREAHRLGVTGWVRNENDGTVAACFEGPPSAVEALVEWCRHGPGHAAVDRVDVHDDVPSGADRFQVG</sequence>
<dbReference type="Gene3D" id="3.30.70.100">
    <property type="match status" value="1"/>
</dbReference>
<evidence type="ECO:0000256" key="5">
    <source>
        <dbReference type="ARBA" id="ARBA00047645"/>
    </source>
</evidence>
<comment type="similarity">
    <text evidence="1 8">Belongs to the acylphosphatase family.</text>
</comment>
<evidence type="ECO:0000256" key="6">
    <source>
        <dbReference type="PROSITE-ProRule" id="PRU00520"/>
    </source>
</evidence>
<dbReference type="InterPro" id="IPR001792">
    <property type="entry name" value="Acylphosphatase-like_dom"/>
</dbReference>
<dbReference type="EC" id="3.6.1.7" evidence="2 6"/>
<evidence type="ECO:0000256" key="2">
    <source>
        <dbReference type="ARBA" id="ARBA00012150"/>
    </source>
</evidence>
<dbReference type="EMBL" id="CP060713">
    <property type="protein sequence ID" value="QNN54186.1"/>
    <property type="molecule type" value="Genomic_DNA"/>
</dbReference>
<organism evidence="10 11">
    <name type="scientific">Nocardioides mesophilus</name>
    <dbReference type="NCBI Taxonomy" id="433659"/>
    <lineage>
        <taxon>Bacteria</taxon>
        <taxon>Bacillati</taxon>
        <taxon>Actinomycetota</taxon>
        <taxon>Actinomycetes</taxon>
        <taxon>Propionibacteriales</taxon>
        <taxon>Nocardioidaceae</taxon>
        <taxon>Nocardioides</taxon>
    </lineage>
</organism>
<evidence type="ECO:0000256" key="7">
    <source>
        <dbReference type="RuleBase" id="RU000553"/>
    </source>
</evidence>
<dbReference type="PROSITE" id="PS00151">
    <property type="entry name" value="ACYLPHOSPHATASE_2"/>
    <property type="match status" value="1"/>
</dbReference>
<dbReference type="SUPFAM" id="SSF54975">
    <property type="entry name" value="Acylphosphatase/BLUF domain-like"/>
    <property type="match status" value="1"/>
</dbReference>
<keyword evidence="4 6" id="KW-0378">Hydrolase</keyword>
<accession>A0A7G9RF11</accession>